<comment type="similarity">
    <text evidence="2">Belongs to the multi antimicrobial extrusion (MATE) (TC 2.A.66.1) family.</text>
</comment>
<accession>A0A1Q9E5E2</accession>
<dbReference type="PANTHER" id="PTHR42893:SF9">
    <property type="entry name" value="PROTEIN DETOXIFICATION 46, CHLOROPLASTIC"/>
    <property type="match status" value="1"/>
</dbReference>
<organism evidence="7 8">
    <name type="scientific">Symbiodinium microadriaticum</name>
    <name type="common">Dinoflagellate</name>
    <name type="synonym">Zooxanthella microadriatica</name>
    <dbReference type="NCBI Taxonomy" id="2951"/>
    <lineage>
        <taxon>Eukaryota</taxon>
        <taxon>Sar</taxon>
        <taxon>Alveolata</taxon>
        <taxon>Dinophyceae</taxon>
        <taxon>Suessiales</taxon>
        <taxon>Symbiodiniaceae</taxon>
        <taxon>Symbiodinium</taxon>
    </lineage>
</organism>
<feature type="transmembrane region" description="Helical" evidence="6">
    <location>
        <begin position="114"/>
        <end position="133"/>
    </location>
</feature>
<dbReference type="PANTHER" id="PTHR42893">
    <property type="entry name" value="PROTEIN DETOXIFICATION 44, CHLOROPLASTIC-RELATED"/>
    <property type="match status" value="1"/>
</dbReference>
<dbReference type="AlphaFoldDB" id="A0A1Q9E5E2"/>
<gene>
    <name evidence="7" type="primary">DTX46</name>
    <name evidence="7" type="ORF">AK812_SmicGene14491</name>
</gene>
<dbReference type="GO" id="GO:0016020">
    <property type="term" value="C:membrane"/>
    <property type="evidence" value="ECO:0007669"/>
    <property type="project" value="UniProtKB-SubCell"/>
</dbReference>
<dbReference type="EMBL" id="LSRX01000259">
    <property type="protein sequence ID" value="OLQ02644.1"/>
    <property type="molecule type" value="Genomic_DNA"/>
</dbReference>
<keyword evidence="5 6" id="KW-0472">Membrane</keyword>
<evidence type="ECO:0000313" key="8">
    <source>
        <dbReference type="Proteomes" id="UP000186817"/>
    </source>
</evidence>
<comment type="caution">
    <text evidence="7">The sequence shown here is derived from an EMBL/GenBank/DDBJ whole genome shotgun (WGS) entry which is preliminary data.</text>
</comment>
<evidence type="ECO:0000256" key="2">
    <source>
        <dbReference type="ARBA" id="ARBA00010199"/>
    </source>
</evidence>
<dbReference type="Proteomes" id="UP000186817">
    <property type="component" value="Unassembled WGS sequence"/>
</dbReference>
<keyword evidence="3 6" id="KW-0812">Transmembrane</keyword>
<evidence type="ECO:0000313" key="7">
    <source>
        <dbReference type="EMBL" id="OLQ02644.1"/>
    </source>
</evidence>
<evidence type="ECO:0000256" key="5">
    <source>
        <dbReference type="ARBA" id="ARBA00023136"/>
    </source>
</evidence>
<feature type="transmembrane region" description="Helical" evidence="6">
    <location>
        <begin position="37"/>
        <end position="60"/>
    </location>
</feature>
<dbReference type="OrthoDB" id="423427at2759"/>
<sequence>MRSGSERAFMMRSLQRKQILPTFRRGALRDAGPVLEYAGPMLVINMTRIAGFTAMAFAAAATGTRALAAYQVILGIFVLFAFIGAPWSQTAQSMLPPLIESSNTSGARKVAKNVLTIGTIVSIVASVLCYAALMLGAGTFTADPAVLGEIHGAAFMVCLATGVNQENFARDTCASITTRTDAANGGNPIRKVITMMEKMSEKIESEAEKEFQAQPTWDRLDCENTGKTRTLLISSSVDGALLAAKDFGFIVTQQVSVVTLQLLVLRSDLYEKFDCYCKGTIKELEENIMQAESNPISPADIEKKDARAVYNLMIFAMTQRLHQFDCEL</sequence>
<evidence type="ECO:0000256" key="3">
    <source>
        <dbReference type="ARBA" id="ARBA00022692"/>
    </source>
</evidence>
<keyword evidence="8" id="KW-1185">Reference proteome</keyword>
<evidence type="ECO:0000256" key="4">
    <source>
        <dbReference type="ARBA" id="ARBA00022989"/>
    </source>
</evidence>
<name>A0A1Q9E5E2_SYMMI</name>
<protein>
    <submittedName>
        <fullName evidence="7">MATE efflux family protein 4, chloroplastic</fullName>
    </submittedName>
</protein>
<evidence type="ECO:0000256" key="1">
    <source>
        <dbReference type="ARBA" id="ARBA00004141"/>
    </source>
</evidence>
<keyword evidence="4 6" id="KW-1133">Transmembrane helix</keyword>
<comment type="subcellular location">
    <subcellularLocation>
        <location evidence="1">Membrane</location>
        <topology evidence="1">Multi-pass membrane protein</topology>
    </subcellularLocation>
</comment>
<feature type="transmembrane region" description="Helical" evidence="6">
    <location>
        <begin position="67"/>
        <end position="87"/>
    </location>
</feature>
<evidence type="ECO:0000256" key="6">
    <source>
        <dbReference type="SAM" id="Phobius"/>
    </source>
</evidence>
<reference evidence="7 8" key="1">
    <citation type="submission" date="2016-02" db="EMBL/GenBank/DDBJ databases">
        <title>Genome analysis of coral dinoflagellate symbionts highlights evolutionary adaptations to a symbiotic lifestyle.</title>
        <authorList>
            <person name="Aranda M."/>
            <person name="Li Y."/>
            <person name="Liew Y.J."/>
            <person name="Baumgarten S."/>
            <person name="Simakov O."/>
            <person name="Wilson M."/>
            <person name="Piel J."/>
            <person name="Ashoor H."/>
            <person name="Bougouffa S."/>
            <person name="Bajic V.B."/>
            <person name="Ryu T."/>
            <person name="Ravasi T."/>
            <person name="Bayer T."/>
            <person name="Micklem G."/>
            <person name="Kim H."/>
            <person name="Bhak J."/>
            <person name="Lajeunesse T.C."/>
            <person name="Voolstra C.R."/>
        </authorList>
    </citation>
    <scope>NUCLEOTIDE SEQUENCE [LARGE SCALE GENOMIC DNA]</scope>
    <source>
        <strain evidence="7 8">CCMP2467</strain>
    </source>
</reference>
<proteinExistence type="inferred from homology"/>
<dbReference type="InterPro" id="IPR044644">
    <property type="entry name" value="DinF-like"/>
</dbReference>